<dbReference type="GO" id="GO:0016874">
    <property type="term" value="F:ligase activity"/>
    <property type="evidence" value="ECO:0007669"/>
    <property type="project" value="UniProtKB-KW"/>
</dbReference>
<dbReference type="InterPro" id="IPR011761">
    <property type="entry name" value="ATP-grasp"/>
</dbReference>
<feature type="domain" description="Biotin carboxylation" evidence="7">
    <location>
        <begin position="2"/>
        <end position="451"/>
    </location>
</feature>
<organism evidence="8 9">
    <name type="scientific">Hypericibacter terrae</name>
    <dbReference type="NCBI Taxonomy" id="2602015"/>
    <lineage>
        <taxon>Bacteria</taxon>
        <taxon>Pseudomonadati</taxon>
        <taxon>Pseudomonadota</taxon>
        <taxon>Alphaproteobacteria</taxon>
        <taxon>Rhodospirillales</taxon>
        <taxon>Dongiaceae</taxon>
        <taxon>Hypericibacter</taxon>
    </lineage>
</organism>
<keyword evidence="9" id="KW-1185">Reference proteome</keyword>
<name>A0A5J6ME15_9PROT</name>
<dbReference type="FunFam" id="3.40.50.20:FF:000010">
    <property type="entry name" value="Propionyl-CoA carboxylase subunit alpha"/>
    <property type="match status" value="1"/>
</dbReference>
<evidence type="ECO:0000256" key="5">
    <source>
        <dbReference type="PROSITE-ProRule" id="PRU00409"/>
    </source>
</evidence>
<dbReference type="Proteomes" id="UP000326202">
    <property type="component" value="Chromosome"/>
</dbReference>
<dbReference type="InterPro" id="IPR016185">
    <property type="entry name" value="PreATP-grasp_dom_sf"/>
</dbReference>
<dbReference type="SUPFAM" id="SSF51246">
    <property type="entry name" value="Rudiment single hybrid motif"/>
    <property type="match status" value="1"/>
</dbReference>
<dbReference type="SUPFAM" id="SSF56059">
    <property type="entry name" value="Glutathione synthetase ATP-binding domain-like"/>
    <property type="match status" value="1"/>
</dbReference>
<evidence type="ECO:0000313" key="9">
    <source>
        <dbReference type="Proteomes" id="UP000326202"/>
    </source>
</evidence>
<evidence type="ECO:0000256" key="3">
    <source>
        <dbReference type="ARBA" id="ARBA00022840"/>
    </source>
</evidence>
<reference evidence="8 9" key="1">
    <citation type="submission" date="2019-08" db="EMBL/GenBank/DDBJ databases">
        <title>Hyperibacter terrae gen. nov., sp. nov. and Hyperibacter viscosus sp. nov., two new members in the family Rhodospirillaceae isolated from the rhizosphere of Hypericum perforatum.</title>
        <authorList>
            <person name="Noviana Z."/>
        </authorList>
    </citation>
    <scope>NUCLEOTIDE SEQUENCE [LARGE SCALE GENOMIC DNA]</scope>
    <source>
        <strain evidence="8 9">R5913</strain>
    </source>
</reference>
<keyword evidence="3 5" id="KW-0067">ATP-binding</keyword>
<keyword evidence="4" id="KW-0092">Biotin</keyword>
<dbReference type="PANTHER" id="PTHR18866">
    <property type="entry name" value="CARBOXYLASE:PYRUVATE/ACETYL-COA/PROPIONYL-COA CARBOXYLASE"/>
    <property type="match status" value="1"/>
</dbReference>
<evidence type="ECO:0000313" key="8">
    <source>
        <dbReference type="EMBL" id="QEX15371.1"/>
    </source>
</evidence>
<dbReference type="Gene3D" id="3.30.470.20">
    <property type="entry name" value="ATP-grasp fold, B domain"/>
    <property type="match status" value="1"/>
</dbReference>
<evidence type="ECO:0000256" key="1">
    <source>
        <dbReference type="ARBA" id="ARBA00022598"/>
    </source>
</evidence>
<dbReference type="Pfam" id="PF00289">
    <property type="entry name" value="Biotin_carb_N"/>
    <property type="match status" value="1"/>
</dbReference>
<dbReference type="PANTHER" id="PTHR18866:SF33">
    <property type="entry name" value="METHYLCROTONOYL-COA CARBOXYLASE SUBUNIT ALPHA, MITOCHONDRIAL-RELATED"/>
    <property type="match status" value="1"/>
</dbReference>
<dbReference type="SUPFAM" id="SSF52440">
    <property type="entry name" value="PreATP-grasp domain"/>
    <property type="match status" value="1"/>
</dbReference>
<accession>A0A5J6ME15</accession>
<dbReference type="InterPro" id="IPR005482">
    <property type="entry name" value="Biotin_COase_C"/>
</dbReference>
<dbReference type="Pfam" id="PF02786">
    <property type="entry name" value="CPSase_L_D2"/>
    <property type="match status" value="1"/>
</dbReference>
<dbReference type="AlphaFoldDB" id="A0A5J6ME15"/>
<dbReference type="SMART" id="SM00878">
    <property type="entry name" value="Biotin_carb_C"/>
    <property type="match status" value="1"/>
</dbReference>
<dbReference type="RefSeq" id="WP_225308532.1">
    <property type="nucleotide sequence ID" value="NZ_CP042906.1"/>
</dbReference>
<gene>
    <name evidence="8" type="primary">accC</name>
    <name evidence="8" type="ORF">FRZ44_06540</name>
</gene>
<dbReference type="PROSITE" id="PS50975">
    <property type="entry name" value="ATP_GRASP"/>
    <property type="match status" value="1"/>
</dbReference>
<dbReference type="InterPro" id="IPR050856">
    <property type="entry name" value="Biotin_carboxylase_complex"/>
</dbReference>
<feature type="domain" description="ATP-grasp" evidence="6">
    <location>
        <begin position="121"/>
        <end position="320"/>
    </location>
</feature>
<dbReference type="PROSITE" id="PS00866">
    <property type="entry name" value="CPSASE_1"/>
    <property type="match status" value="1"/>
</dbReference>
<evidence type="ECO:0000256" key="4">
    <source>
        <dbReference type="ARBA" id="ARBA00023267"/>
    </source>
</evidence>
<dbReference type="PROSITE" id="PS50979">
    <property type="entry name" value="BC"/>
    <property type="match status" value="1"/>
</dbReference>
<dbReference type="EMBL" id="CP042906">
    <property type="protein sequence ID" value="QEX15371.1"/>
    <property type="molecule type" value="Genomic_DNA"/>
</dbReference>
<dbReference type="GO" id="GO:0046872">
    <property type="term" value="F:metal ion binding"/>
    <property type="evidence" value="ECO:0007669"/>
    <property type="project" value="InterPro"/>
</dbReference>
<dbReference type="KEGG" id="htq:FRZ44_06540"/>
<protein>
    <submittedName>
        <fullName evidence="8">Acetyl-CoA carboxylase biotin carboxylase subunit</fullName>
    </submittedName>
</protein>
<keyword evidence="2 5" id="KW-0547">Nucleotide-binding</keyword>
<evidence type="ECO:0000259" key="7">
    <source>
        <dbReference type="PROSITE" id="PS50979"/>
    </source>
</evidence>
<dbReference type="InterPro" id="IPR005481">
    <property type="entry name" value="BC-like_N"/>
</dbReference>
<dbReference type="PROSITE" id="PS00867">
    <property type="entry name" value="CPSASE_2"/>
    <property type="match status" value="1"/>
</dbReference>
<dbReference type="GO" id="GO:0005524">
    <property type="term" value="F:ATP binding"/>
    <property type="evidence" value="ECO:0007669"/>
    <property type="project" value="UniProtKB-UniRule"/>
</dbReference>
<sequence length="456" mass="48673">MPITKVLIANRGEIACRVIRSCKALGIKTVAVYSEADAKSLHVASADQAVAIGPPPAKQSYLVIDNILKAAKDTGADAIHPGYGFLAENSDFAKAVAHAGMVWIGPTPETIDDMGDKERARLLAKAAGVPVLPGSGRFVPGDPDGLEAAGQTVGFPLLVKAAAGGGGIGMRRVDNPGDLKAVVDSTQALAEKAFGDGSIYLEKLIEKARHIEIQVFGFGDGRGVHMFERECSIQRRYQKIVEESRAPNLPLETLSKMAESAVALVRQERYRGAGTIEFVVDAVTGNYYFLEMNTRIQVEHPVTEAITGLDLVGLQIKLAGGDALREVTQEKIAATGHAVELRIYAENPAKNFMPSPGPLKTFRLPPAGEGLRVDTGVREGDQISFHYDPMIAKMIAHGPNRLAAIDRMLKALDGTTIDGVATNIAFLKKLLSHPAFRAGDCWTGFIPAHAAELLQG</sequence>
<evidence type="ECO:0000259" key="6">
    <source>
        <dbReference type="PROSITE" id="PS50975"/>
    </source>
</evidence>
<dbReference type="Pfam" id="PF02785">
    <property type="entry name" value="Biotin_carb_C"/>
    <property type="match status" value="1"/>
</dbReference>
<keyword evidence="1" id="KW-0436">Ligase</keyword>
<evidence type="ECO:0000256" key="2">
    <source>
        <dbReference type="ARBA" id="ARBA00022741"/>
    </source>
</evidence>
<dbReference type="InterPro" id="IPR011764">
    <property type="entry name" value="Biotin_carboxylation_dom"/>
</dbReference>
<dbReference type="InterPro" id="IPR005479">
    <property type="entry name" value="CPAse_ATP-bd"/>
</dbReference>
<dbReference type="InterPro" id="IPR011054">
    <property type="entry name" value="Rudment_hybrid_motif"/>
</dbReference>
<proteinExistence type="predicted"/>